<feature type="domain" description="Glycosyltransferase 2-like" evidence="6">
    <location>
        <begin position="28"/>
        <end position="155"/>
    </location>
</feature>
<dbReference type="GO" id="GO:0016757">
    <property type="term" value="F:glycosyltransferase activity"/>
    <property type="evidence" value="ECO:0007669"/>
    <property type="project" value="UniProtKB-KW"/>
</dbReference>
<protein>
    <recommendedName>
        <fullName evidence="6">Glycosyltransferase 2-like domain-containing protein</fullName>
    </recommendedName>
</protein>
<keyword evidence="8" id="KW-1185">Reference proteome</keyword>
<evidence type="ECO:0000256" key="1">
    <source>
        <dbReference type="ARBA" id="ARBA00004236"/>
    </source>
</evidence>
<dbReference type="Pfam" id="PF00535">
    <property type="entry name" value="Glycos_transf_2"/>
    <property type="match status" value="1"/>
</dbReference>
<evidence type="ECO:0000313" key="8">
    <source>
        <dbReference type="Proteomes" id="UP001445335"/>
    </source>
</evidence>
<organism evidence="7 8">
    <name type="scientific">Elliptochloris bilobata</name>
    <dbReference type="NCBI Taxonomy" id="381761"/>
    <lineage>
        <taxon>Eukaryota</taxon>
        <taxon>Viridiplantae</taxon>
        <taxon>Chlorophyta</taxon>
        <taxon>core chlorophytes</taxon>
        <taxon>Trebouxiophyceae</taxon>
        <taxon>Trebouxiophyceae incertae sedis</taxon>
        <taxon>Elliptochloris clade</taxon>
        <taxon>Elliptochloris</taxon>
    </lineage>
</organism>
<dbReference type="GO" id="GO:0005886">
    <property type="term" value="C:plasma membrane"/>
    <property type="evidence" value="ECO:0007669"/>
    <property type="project" value="UniProtKB-SubCell"/>
</dbReference>
<evidence type="ECO:0000256" key="5">
    <source>
        <dbReference type="ARBA" id="ARBA00023136"/>
    </source>
</evidence>
<reference evidence="7 8" key="1">
    <citation type="journal article" date="2024" name="Nat. Commun.">
        <title>Phylogenomics reveals the evolutionary origins of lichenization in chlorophyte algae.</title>
        <authorList>
            <person name="Puginier C."/>
            <person name="Libourel C."/>
            <person name="Otte J."/>
            <person name="Skaloud P."/>
            <person name="Haon M."/>
            <person name="Grisel S."/>
            <person name="Petersen M."/>
            <person name="Berrin J.G."/>
            <person name="Delaux P.M."/>
            <person name="Dal Grande F."/>
            <person name="Keller J."/>
        </authorList>
    </citation>
    <scope>NUCLEOTIDE SEQUENCE [LARGE SCALE GENOMIC DNA]</scope>
    <source>
        <strain evidence="7 8">SAG 245.80</strain>
    </source>
</reference>
<dbReference type="InterPro" id="IPR026461">
    <property type="entry name" value="Trfase_2_rSAM/seldom_assoc"/>
</dbReference>
<keyword evidence="2" id="KW-1003">Cell membrane</keyword>
<dbReference type="InterPro" id="IPR029044">
    <property type="entry name" value="Nucleotide-diphossugar_trans"/>
</dbReference>
<accession>A0AAW1RCQ9</accession>
<name>A0AAW1RCQ9_9CHLO</name>
<dbReference type="EMBL" id="JALJOU010000045">
    <property type="protein sequence ID" value="KAK9831526.1"/>
    <property type="molecule type" value="Genomic_DNA"/>
</dbReference>
<proteinExistence type="predicted"/>
<comment type="caution">
    <text evidence="7">The sequence shown here is derived from an EMBL/GenBank/DDBJ whole genome shotgun (WGS) entry which is preliminary data.</text>
</comment>
<dbReference type="AlphaFoldDB" id="A0AAW1RCQ9"/>
<evidence type="ECO:0000256" key="4">
    <source>
        <dbReference type="ARBA" id="ARBA00022679"/>
    </source>
</evidence>
<gene>
    <name evidence="7" type="ORF">WJX81_005918</name>
</gene>
<dbReference type="Gene3D" id="3.90.550.10">
    <property type="entry name" value="Spore Coat Polysaccharide Biosynthesis Protein SpsA, Chain A"/>
    <property type="match status" value="1"/>
</dbReference>
<evidence type="ECO:0000256" key="3">
    <source>
        <dbReference type="ARBA" id="ARBA00022676"/>
    </source>
</evidence>
<dbReference type="PANTHER" id="PTHR43646:SF2">
    <property type="entry name" value="GLYCOSYLTRANSFERASE 2-LIKE DOMAIN-CONTAINING PROTEIN"/>
    <property type="match status" value="1"/>
</dbReference>
<comment type="subcellular location">
    <subcellularLocation>
        <location evidence="1">Cell membrane</location>
    </subcellularLocation>
</comment>
<sequence length="264" mass="28711">MAAGAMWQLSEALAAERWALDTAQLSVSMIIPALNEEKCIGECVRHLRSLFPAPLEVIVVDGGSTDGTVRAARKAGARVLRGPRGRARQMNAGAAVARSGALCFVHADSTPPASAVACVRAALADGRVVLGGFRTVIADQGRRLRLMTAHQLVKTWYLVALFRPLSLLRGGRIMFGDQTLFCRAADFARSGGFDPALRIMEDADLGRVRMVLHPPALTSGRRLAAWGNPWATYVHVAIGLSWYLGASPQQLEDLYERLYTDRFR</sequence>
<keyword evidence="5" id="KW-0472">Membrane</keyword>
<evidence type="ECO:0000259" key="6">
    <source>
        <dbReference type="Pfam" id="PF00535"/>
    </source>
</evidence>
<evidence type="ECO:0000313" key="7">
    <source>
        <dbReference type="EMBL" id="KAK9831526.1"/>
    </source>
</evidence>
<dbReference type="InterPro" id="IPR001173">
    <property type="entry name" value="Glyco_trans_2-like"/>
</dbReference>
<dbReference type="PANTHER" id="PTHR43646">
    <property type="entry name" value="GLYCOSYLTRANSFERASE"/>
    <property type="match status" value="1"/>
</dbReference>
<keyword evidence="3" id="KW-0328">Glycosyltransferase</keyword>
<dbReference type="CDD" id="cd02522">
    <property type="entry name" value="GT_2_like_a"/>
    <property type="match status" value="1"/>
</dbReference>
<keyword evidence="4" id="KW-0808">Transferase</keyword>
<dbReference type="SUPFAM" id="SSF53448">
    <property type="entry name" value="Nucleotide-diphospho-sugar transferases"/>
    <property type="match status" value="1"/>
</dbReference>
<dbReference type="Proteomes" id="UP001445335">
    <property type="component" value="Unassembled WGS sequence"/>
</dbReference>
<evidence type="ECO:0000256" key="2">
    <source>
        <dbReference type="ARBA" id="ARBA00022475"/>
    </source>
</evidence>